<dbReference type="PANTHER" id="PTHR30069:SF29">
    <property type="entry name" value="HEMOGLOBIN AND HEMOGLOBIN-HAPTOGLOBIN-BINDING PROTEIN 1-RELATED"/>
    <property type="match status" value="1"/>
</dbReference>
<dbReference type="Pfam" id="PF00593">
    <property type="entry name" value="TonB_dep_Rec_b-barrel"/>
    <property type="match status" value="1"/>
</dbReference>
<dbReference type="GO" id="GO:0015344">
    <property type="term" value="F:siderophore uptake transmembrane transporter activity"/>
    <property type="evidence" value="ECO:0007669"/>
    <property type="project" value="TreeGrafter"/>
</dbReference>
<dbReference type="InterPro" id="IPR000531">
    <property type="entry name" value="Beta-barrel_TonB"/>
</dbReference>
<keyword evidence="2 10" id="KW-0813">Transport</keyword>
<evidence type="ECO:0000313" key="16">
    <source>
        <dbReference type="Proteomes" id="UP000320776"/>
    </source>
</evidence>
<dbReference type="CDD" id="cd01347">
    <property type="entry name" value="ligand_gated_channel"/>
    <property type="match status" value="1"/>
</dbReference>
<sequence length="628" mass="69888">MTRNVSRKKAMRLAIVSALTLSAGCLGQGTVQAEEMKTYFFDEVVITATRTPVKEFDANANITVITSKEIERNHYANLSEALREVPGVIVNNYSLAGYYGSNGMKINGADEVVVLIDGVKVNSAGAKFSPSMFANLDNIDRIEVLKGSASTLYGSDAKGGVINIITQKIEGNSSKVKLEGGSYNGENYSFMHEERQGDWGWRVIAKKALLGDFKDGRGLTVPAALNADMTGVKITKDFGEKSDLTFTYDAYKADYKFQSLWDSRFKTGTTDNYNGRVIYNTRLDENTTNQFAVGINMYDDLYQLDSGAFYATKVKTMRISDQFTKNLADTHLVTTGFEFAEDKVISFNGIKLTNRALYLQDEWKITGQWKLTGGLRYDNNSGFGSHTTPSINLGYKFSDKTNMYLGRSEYFIPPSPTHLYNTSYGNPNIKPETGHTSEVGINHRLDDTLVASAHIFKRDSKNRIGYVYPRYTNVGDEKADGWDIQLRKQFSSAVSAFVGYTHTNVEATQQRAANVDGYIPKGAWNVGTDYSAGKLDVSLVGKGIIDRPGPQTADAVDDFFPANTYWVWDIGVNYQAGKAVKAFVKINNIFDKFYAEHSNARYYWSSTPAGQWWSAPGRNIRVGMEYTF</sequence>
<evidence type="ECO:0000313" key="15">
    <source>
        <dbReference type="EMBL" id="QDR79734.1"/>
    </source>
</evidence>
<dbReference type="PROSITE" id="PS51257">
    <property type="entry name" value="PROKAR_LIPOPROTEIN"/>
    <property type="match status" value="1"/>
</dbReference>
<dbReference type="InterPro" id="IPR036942">
    <property type="entry name" value="Beta-barrel_TonB_sf"/>
</dbReference>
<evidence type="ECO:0000256" key="5">
    <source>
        <dbReference type="ARBA" id="ARBA00022729"/>
    </source>
</evidence>
<evidence type="ECO:0000256" key="11">
    <source>
        <dbReference type="RuleBase" id="RU003357"/>
    </source>
</evidence>
<keyword evidence="5 12" id="KW-0732">Signal</keyword>
<keyword evidence="3 10" id="KW-1134">Transmembrane beta strand</keyword>
<dbReference type="SUPFAM" id="SSF56935">
    <property type="entry name" value="Porins"/>
    <property type="match status" value="1"/>
</dbReference>
<dbReference type="Gene3D" id="2.170.130.10">
    <property type="entry name" value="TonB-dependent receptor, plug domain"/>
    <property type="match status" value="1"/>
</dbReference>
<dbReference type="PROSITE" id="PS01156">
    <property type="entry name" value="TONB_DEPENDENT_REC_2"/>
    <property type="match status" value="1"/>
</dbReference>
<accession>A0A517DQU5</accession>
<dbReference type="OrthoDB" id="337377at2"/>
<keyword evidence="9 10" id="KW-0998">Cell outer membrane</keyword>
<evidence type="ECO:0000256" key="3">
    <source>
        <dbReference type="ARBA" id="ARBA00022452"/>
    </source>
</evidence>
<evidence type="ECO:0000256" key="7">
    <source>
        <dbReference type="ARBA" id="ARBA00023136"/>
    </source>
</evidence>
<evidence type="ECO:0000256" key="2">
    <source>
        <dbReference type="ARBA" id="ARBA00022448"/>
    </source>
</evidence>
<evidence type="ECO:0000259" key="14">
    <source>
        <dbReference type="Pfam" id="PF07715"/>
    </source>
</evidence>
<dbReference type="InterPro" id="IPR037066">
    <property type="entry name" value="Plug_dom_sf"/>
</dbReference>
<evidence type="ECO:0000256" key="10">
    <source>
        <dbReference type="PROSITE-ProRule" id="PRU01360"/>
    </source>
</evidence>
<evidence type="ECO:0000256" key="8">
    <source>
        <dbReference type="ARBA" id="ARBA00023170"/>
    </source>
</evidence>
<organism evidence="15 16">
    <name type="scientific">Sporomusa termitida</name>
    <dbReference type="NCBI Taxonomy" id="2377"/>
    <lineage>
        <taxon>Bacteria</taxon>
        <taxon>Bacillati</taxon>
        <taxon>Bacillota</taxon>
        <taxon>Negativicutes</taxon>
        <taxon>Selenomonadales</taxon>
        <taxon>Sporomusaceae</taxon>
        <taxon>Sporomusa</taxon>
    </lineage>
</organism>
<keyword evidence="4 10" id="KW-0812">Transmembrane</keyword>
<evidence type="ECO:0000256" key="9">
    <source>
        <dbReference type="ARBA" id="ARBA00023237"/>
    </source>
</evidence>
<comment type="subcellular location">
    <subcellularLocation>
        <location evidence="1 10">Cell outer membrane</location>
        <topology evidence="1 10">Multi-pass membrane protein</topology>
    </subcellularLocation>
</comment>
<dbReference type="Gene3D" id="2.40.170.20">
    <property type="entry name" value="TonB-dependent receptor, beta-barrel domain"/>
    <property type="match status" value="1"/>
</dbReference>
<dbReference type="GO" id="GO:0009279">
    <property type="term" value="C:cell outer membrane"/>
    <property type="evidence" value="ECO:0007669"/>
    <property type="project" value="UniProtKB-SubCell"/>
</dbReference>
<dbReference type="EMBL" id="CP036259">
    <property type="protein sequence ID" value="QDR79734.1"/>
    <property type="molecule type" value="Genomic_DNA"/>
</dbReference>
<dbReference type="Pfam" id="PF07715">
    <property type="entry name" value="Plug"/>
    <property type="match status" value="1"/>
</dbReference>
<dbReference type="GO" id="GO:0044718">
    <property type="term" value="P:siderophore transmembrane transport"/>
    <property type="evidence" value="ECO:0007669"/>
    <property type="project" value="TreeGrafter"/>
</dbReference>
<feature type="domain" description="TonB-dependent receptor-like beta-barrel" evidence="13">
    <location>
        <begin position="232"/>
        <end position="589"/>
    </location>
</feature>
<dbReference type="Proteomes" id="UP000320776">
    <property type="component" value="Chromosome"/>
</dbReference>
<dbReference type="AlphaFoldDB" id="A0A517DQU5"/>
<keyword evidence="16" id="KW-1185">Reference proteome</keyword>
<evidence type="ECO:0000256" key="1">
    <source>
        <dbReference type="ARBA" id="ARBA00004571"/>
    </source>
</evidence>
<dbReference type="InterPro" id="IPR039426">
    <property type="entry name" value="TonB-dep_rcpt-like"/>
</dbReference>
<dbReference type="KEGG" id="sted:SPTER_10290"/>
<dbReference type="PROSITE" id="PS52016">
    <property type="entry name" value="TONB_DEPENDENT_REC_3"/>
    <property type="match status" value="1"/>
</dbReference>
<evidence type="ECO:0000259" key="13">
    <source>
        <dbReference type="Pfam" id="PF00593"/>
    </source>
</evidence>
<gene>
    <name evidence="15" type="primary">cirA_4</name>
    <name evidence="15" type="ORF">SPTER_10290</name>
</gene>
<keyword evidence="6 11" id="KW-0798">TonB box</keyword>
<dbReference type="PANTHER" id="PTHR30069">
    <property type="entry name" value="TONB-DEPENDENT OUTER MEMBRANE RECEPTOR"/>
    <property type="match status" value="1"/>
</dbReference>
<protein>
    <submittedName>
        <fullName evidence="15">Colicin I receptor</fullName>
    </submittedName>
</protein>
<keyword evidence="7 10" id="KW-0472">Membrane</keyword>
<feature type="domain" description="TonB-dependent receptor plug" evidence="14">
    <location>
        <begin position="56"/>
        <end position="161"/>
    </location>
</feature>
<name>A0A517DQU5_9FIRM</name>
<proteinExistence type="inferred from homology"/>
<dbReference type="RefSeq" id="WP_144349337.1">
    <property type="nucleotide sequence ID" value="NZ_CP036259.1"/>
</dbReference>
<keyword evidence="8 15" id="KW-0675">Receptor</keyword>
<reference evidence="15 16" key="1">
    <citation type="submission" date="2019-02" db="EMBL/GenBank/DDBJ databases">
        <title>Closed genome of Sporomusa termitida DSM 4440.</title>
        <authorList>
            <person name="Poehlein A."/>
            <person name="Daniel R."/>
        </authorList>
    </citation>
    <scope>NUCLEOTIDE SEQUENCE [LARGE SCALE GENOMIC DNA]</scope>
    <source>
        <strain evidence="15 16">DSM 4440</strain>
    </source>
</reference>
<feature type="signal peptide" evidence="12">
    <location>
        <begin position="1"/>
        <end position="33"/>
    </location>
</feature>
<evidence type="ECO:0000256" key="4">
    <source>
        <dbReference type="ARBA" id="ARBA00022692"/>
    </source>
</evidence>
<dbReference type="InterPro" id="IPR012910">
    <property type="entry name" value="Plug_dom"/>
</dbReference>
<dbReference type="InterPro" id="IPR010917">
    <property type="entry name" value="TonB_rcpt_CS"/>
</dbReference>
<comment type="similarity">
    <text evidence="10 11">Belongs to the TonB-dependent receptor family.</text>
</comment>
<evidence type="ECO:0000256" key="12">
    <source>
        <dbReference type="SAM" id="SignalP"/>
    </source>
</evidence>
<feature type="chain" id="PRO_5021923334" evidence="12">
    <location>
        <begin position="34"/>
        <end position="628"/>
    </location>
</feature>
<evidence type="ECO:0000256" key="6">
    <source>
        <dbReference type="ARBA" id="ARBA00023077"/>
    </source>
</evidence>